<sequence>MRTLEWDNGGAKIDGWQLHHLRFADDIVFITPDISQAERMLADFDKACEKIGLRLNLKKTMFMKNGLVSFAPFTLNGTSISECSSYVYIGQEINMMDDLAPELGRRKRAAWESFEVCRRCSDKDRKHPTSCPTF</sequence>
<dbReference type="PROSITE" id="PS50878">
    <property type="entry name" value="RT_POL"/>
    <property type="match status" value="1"/>
</dbReference>
<protein>
    <submittedName>
        <fullName evidence="3">Reverse transcriptase domain-containing protein</fullName>
    </submittedName>
</protein>
<evidence type="ECO:0000259" key="1">
    <source>
        <dbReference type="PROSITE" id="PS50878"/>
    </source>
</evidence>
<evidence type="ECO:0000313" key="2">
    <source>
        <dbReference type="Proteomes" id="UP000035642"/>
    </source>
</evidence>
<dbReference type="InterPro" id="IPR043502">
    <property type="entry name" value="DNA/RNA_pol_sf"/>
</dbReference>
<reference evidence="2" key="1">
    <citation type="submission" date="2012-09" db="EMBL/GenBank/DDBJ databases">
        <authorList>
            <person name="Martin A.A."/>
        </authorList>
    </citation>
    <scope>NUCLEOTIDE SEQUENCE</scope>
</reference>
<dbReference type="WBParaSite" id="ACAC_0000175601-mRNA-1">
    <property type="protein sequence ID" value="ACAC_0000175601-mRNA-1"/>
    <property type="gene ID" value="ACAC_0000175601"/>
</dbReference>
<dbReference type="Proteomes" id="UP000035642">
    <property type="component" value="Unassembled WGS sequence"/>
</dbReference>
<feature type="domain" description="Reverse transcriptase" evidence="1">
    <location>
        <begin position="1"/>
        <end position="75"/>
    </location>
</feature>
<dbReference type="SUPFAM" id="SSF56672">
    <property type="entry name" value="DNA/RNA polymerases"/>
    <property type="match status" value="1"/>
</dbReference>
<evidence type="ECO:0000313" key="3">
    <source>
        <dbReference type="WBParaSite" id="ACAC_0000175601-mRNA-1"/>
    </source>
</evidence>
<accession>A0A0K0CWE7</accession>
<proteinExistence type="predicted"/>
<organism evidence="2 3">
    <name type="scientific">Angiostrongylus cantonensis</name>
    <name type="common">Rat lungworm</name>
    <dbReference type="NCBI Taxonomy" id="6313"/>
    <lineage>
        <taxon>Eukaryota</taxon>
        <taxon>Metazoa</taxon>
        <taxon>Ecdysozoa</taxon>
        <taxon>Nematoda</taxon>
        <taxon>Chromadorea</taxon>
        <taxon>Rhabditida</taxon>
        <taxon>Rhabditina</taxon>
        <taxon>Rhabditomorpha</taxon>
        <taxon>Strongyloidea</taxon>
        <taxon>Metastrongylidae</taxon>
        <taxon>Angiostrongylus</taxon>
    </lineage>
</organism>
<dbReference type="PANTHER" id="PTHR47027:SF20">
    <property type="entry name" value="REVERSE TRANSCRIPTASE-LIKE PROTEIN WITH RNA-DIRECTED DNA POLYMERASE DOMAIN"/>
    <property type="match status" value="1"/>
</dbReference>
<dbReference type="AlphaFoldDB" id="A0A0K0CWE7"/>
<dbReference type="InterPro" id="IPR000477">
    <property type="entry name" value="RT_dom"/>
</dbReference>
<dbReference type="Pfam" id="PF00078">
    <property type="entry name" value="RVT_1"/>
    <property type="match status" value="1"/>
</dbReference>
<name>A0A0K0CWE7_ANGCA</name>
<dbReference type="PANTHER" id="PTHR47027">
    <property type="entry name" value="REVERSE TRANSCRIPTASE DOMAIN-CONTAINING PROTEIN"/>
    <property type="match status" value="1"/>
</dbReference>
<reference evidence="3" key="2">
    <citation type="submission" date="2017-02" db="UniProtKB">
        <authorList>
            <consortium name="WormBaseParasite"/>
        </authorList>
    </citation>
    <scope>IDENTIFICATION</scope>
</reference>
<keyword evidence="2" id="KW-1185">Reference proteome</keyword>